<gene>
    <name evidence="4" type="primary">LOC120269132</name>
</gene>
<protein>
    <submittedName>
        <fullName evidence="4">Uncharacterized mitochondrial protein AtMg00820-like</fullName>
    </submittedName>
</protein>
<feature type="domain" description="Reverse transcriptase Ty1/copia-type" evidence="2">
    <location>
        <begin position="80"/>
        <end position="124"/>
    </location>
</feature>
<feature type="region of interest" description="Disordered" evidence="1">
    <location>
        <begin position="1"/>
        <end position="22"/>
    </location>
</feature>
<reference evidence="4" key="1">
    <citation type="submission" date="2025-08" db="UniProtKB">
        <authorList>
            <consortium name="RefSeq"/>
        </authorList>
    </citation>
    <scope>IDENTIFICATION</scope>
</reference>
<dbReference type="AlphaFoldDB" id="A0AB40BZW7"/>
<dbReference type="InterPro" id="IPR013103">
    <property type="entry name" value="RVT_2"/>
</dbReference>
<evidence type="ECO:0000256" key="1">
    <source>
        <dbReference type="SAM" id="MobiDB-lite"/>
    </source>
</evidence>
<name>A0AB40BZW7_DIOCR</name>
<organism evidence="3 4">
    <name type="scientific">Dioscorea cayennensis subsp. rotundata</name>
    <name type="common">White Guinea yam</name>
    <name type="synonym">Dioscorea rotundata</name>
    <dbReference type="NCBI Taxonomy" id="55577"/>
    <lineage>
        <taxon>Eukaryota</taxon>
        <taxon>Viridiplantae</taxon>
        <taxon>Streptophyta</taxon>
        <taxon>Embryophyta</taxon>
        <taxon>Tracheophyta</taxon>
        <taxon>Spermatophyta</taxon>
        <taxon>Magnoliopsida</taxon>
        <taxon>Liliopsida</taxon>
        <taxon>Dioscoreales</taxon>
        <taxon>Dioscoreaceae</taxon>
        <taxon>Dioscorea</taxon>
    </lineage>
</organism>
<dbReference type="RefSeq" id="XP_039132365.1">
    <property type="nucleotide sequence ID" value="XM_039276431.1"/>
</dbReference>
<evidence type="ECO:0000259" key="2">
    <source>
        <dbReference type="Pfam" id="PF07727"/>
    </source>
</evidence>
<evidence type="ECO:0000313" key="4">
    <source>
        <dbReference type="RefSeq" id="XP_039132365.1"/>
    </source>
</evidence>
<proteinExistence type="predicted"/>
<keyword evidence="3" id="KW-1185">Reference proteome</keyword>
<dbReference type="GeneID" id="120269132"/>
<evidence type="ECO:0000313" key="3">
    <source>
        <dbReference type="Proteomes" id="UP001515500"/>
    </source>
</evidence>
<dbReference type="Proteomes" id="UP001515500">
    <property type="component" value="Chromosome 9"/>
</dbReference>
<sequence length="130" mass="14771">MEGGRSDQAVHSGGGSPGGKVRSLKDIYERCTFSLNVTDPSTYEKAVKTEVWREAMREELDAIERNNTWEPEWSFHPRSIQRHKARLVARGYTQQAGIDFHEVYAPVVGMETVRLLLAIVREEKVAMIPL</sequence>
<dbReference type="Pfam" id="PF07727">
    <property type="entry name" value="RVT_2"/>
    <property type="match status" value="1"/>
</dbReference>
<accession>A0AB40BZW7</accession>